<dbReference type="InterPro" id="IPR000835">
    <property type="entry name" value="HTH_MarR-typ"/>
</dbReference>
<name>A0A7Y6M4G5_9ACTN</name>
<dbReference type="Pfam" id="PF12802">
    <property type="entry name" value="MarR_2"/>
    <property type="match status" value="1"/>
</dbReference>
<accession>A0A7Y6M4G5</accession>
<gene>
    <name evidence="3" type="ORF">HTZ77_18840</name>
</gene>
<dbReference type="Proteomes" id="UP000586042">
    <property type="component" value="Unassembled WGS sequence"/>
</dbReference>
<keyword evidence="4" id="KW-1185">Reference proteome</keyword>
<evidence type="ECO:0000256" key="1">
    <source>
        <dbReference type="SAM" id="MobiDB-lite"/>
    </source>
</evidence>
<dbReference type="GO" id="GO:0003700">
    <property type="term" value="F:DNA-binding transcription factor activity"/>
    <property type="evidence" value="ECO:0007669"/>
    <property type="project" value="InterPro"/>
</dbReference>
<evidence type="ECO:0000313" key="4">
    <source>
        <dbReference type="Proteomes" id="UP000586042"/>
    </source>
</evidence>
<feature type="region of interest" description="Disordered" evidence="1">
    <location>
        <begin position="147"/>
        <end position="167"/>
    </location>
</feature>
<proteinExistence type="predicted"/>
<dbReference type="Gene3D" id="1.10.10.10">
    <property type="entry name" value="Winged helix-like DNA-binding domain superfamily/Winged helix DNA-binding domain"/>
    <property type="match status" value="1"/>
</dbReference>
<protein>
    <submittedName>
        <fullName evidence="3">MarR family transcriptional regulator</fullName>
    </submittedName>
</protein>
<dbReference type="AlphaFoldDB" id="A0A7Y6M4G5"/>
<organism evidence="3 4">
    <name type="scientific">Nonomuraea montanisoli</name>
    <dbReference type="NCBI Taxonomy" id="2741721"/>
    <lineage>
        <taxon>Bacteria</taxon>
        <taxon>Bacillati</taxon>
        <taxon>Actinomycetota</taxon>
        <taxon>Actinomycetes</taxon>
        <taxon>Streptosporangiales</taxon>
        <taxon>Streptosporangiaceae</taxon>
        <taxon>Nonomuraea</taxon>
    </lineage>
</organism>
<reference evidence="3 4" key="1">
    <citation type="submission" date="2020-06" db="EMBL/GenBank/DDBJ databases">
        <title>Nonomuraea sp. SMC257, a novel actinomycete isolated from soil.</title>
        <authorList>
            <person name="Chanama M."/>
        </authorList>
    </citation>
    <scope>NUCLEOTIDE SEQUENCE [LARGE SCALE GENOMIC DNA]</scope>
    <source>
        <strain evidence="3 4">SMC257</strain>
    </source>
</reference>
<sequence>MASLGTLLRHVHEVMDGAIAQIYADLGMPDYRPRFSPAVRALATEGPMAIRDLAAAVGVTHSAASQTVHQMSRAGFVTLERGADGRQRVVHLTERARAALPAIEAEWAATTRAVAELEKELPAPLTVVLEATAEALRRRSFHARVTAHNLRTARADPDARRSPPSPA</sequence>
<dbReference type="InterPro" id="IPR036390">
    <property type="entry name" value="WH_DNA-bd_sf"/>
</dbReference>
<dbReference type="CDD" id="cd00090">
    <property type="entry name" value="HTH_ARSR"/>
    <property type="match status" value="1"/>
</dbReference>
<dbReference type="SMART" id="SM00347">
    <property type="entry name" value="HTH_MARR"/>
    <property type="match status" value="1"/>
</dbReference>
<dbReference type="InterPro" id="IPR036388">
    <property type="entry name" value="WH-like_DNA-bd_sf"/>
</dbReference>
<comment type="caution">
    <text evidence="3">The sequence shown here is derived from an EMBL/GenBank/DDBJ whole genome shotgun (WGS) entry which is preliminary data.</text>
</comment>
<dbReference type="InterPro" id="IPR011991">
    <property type="entry name" value="ArsR-like_HTH"/>
</dbReference>
<feature type="domain" description="HTH marR-type" evidence="2">
    <location>
        <begin position="21"/>
        <end position="119"/>
    </location>
</feature>
<dbReference type="RefSeq" id="WP_175590933.1">
    <property type="nucleotide sequence ID" value="NZ_JABWGN010000007.1"/>
</dbReference>
<dbReference type="SUPFAM" id="SSF46785">
    <property type="entry name" value="Winged helix' DNA-binding domain"/>
    <property type="match status" value="1"/>
</dbReference>
<evidence type="ECO:0000313" key="3">
    <source>
        <dbReference type="EMBL" id="NUW33470.1"/>
    </source>
</evidence>
<dbReference type="EMBL" id="JABWGN010000007">
    <property type="protein sequence ID" value="NUW33470.1"/>
    <property type="molecule type" value="Genomic_DNA"/>
</dbReference>
<evidence type="ECO:0000259" key="2">
    <source>
        <dbReference type="SMART" id="SM00347"/>
    </source>
</evidence>